<evidence type="ECO:0000256" key="13">
    <source>
        <dbReference type="RuleBase" id="RU368122"/>
    </source>
</evidence>
<evidence type="ECO:0000256" key="11">
    <source>
        <dbReference type="ARBA" id="ARBA00023326"/>
    </source>
</evidence>
<dbReference type="GO" id="GO:0030245">
    <property type="term" value="P:cellulose catabolic process"/>
    <property type="evidence" value="ECO:0007669"/>
    <property type="project" value="UniProtKB-UniRule"/>
</dbReference>
<comment type="caution">
    <text evidence="17">The sequence shown here is derived from an EMBL/GenBank/DDBJ whole genome shotgun (WGS) entry which is preliminary data.</text>
</comment>
<evidence type="ECO:0000256" key="5">
    <source>
        <dbReference type="ARBA" id="ARBA00023001"/>
    </source>
</evidence>
<evidence type="ECO:0000256" key="4">
    <source>
        <dbReference type="ARBA" id="ARBA00022729"/>
    </source>
</evidence>
<comment type="catalytic activity">
    <reaction evidence="13">
        <text>[(1-&gt;4)-beta-D-glucosyl]n+m + reduced acceptor + O2 = 4-dehydro-beta-D-glucosyl-[(1-&gt;4)-beta-D-glucosyl]n-1 + [(1-&gt;4)-beta-D-glucosyl]m + acceptor + H2O.</text>
        <dbReference type="EC" id="1.14.99.56"/>
    </reaction>
</comment>
<dbReference type="InterPro" id="IPR035971">
    <property type="entry name" value="CBD_sf"/>
</dbReference>
<gene>
    <name evidence="17" type="ORF">RDB_LOCUS52349</name>
</gene>
<dbReference type="Pfam" id="PF03443">
    <property type="entry name" value="AA9"/>
    <property type="match status" value="1"/>
</dbReference>
<evidence type="ECO:0000256" key="15">
    <source>
        <dbReference type="SAM" id="SignalP"/>
    </source>
</evidence>
<comment type="subcellular location">
    <subcellularLocation>
        <location evidence="1 13">Secreted</location>
    </subcellularLocation>
</comment>
<evidence type="ECO:0000256" key="3">
    <source>
        <dbReference type="ARBA" id="ARBA00022723"/>
    </source>
</evidence>
<evidence type="ECO:0000256" key="10">
    <source>
        <dbReference type="ARBA" id="ARBA00023277"/>
    </source>
</evidence>
<proteinExistence type="inferred from homology"/>
<comment type="function">
    <text evidence="13">Lytic polysaccharide monooxygenase (LMPO) that depolymerizes crystalline and amorphous polysaccharides via the oxidation of scissile alpha- or beta-(1-4)-glycosidic bonds, yielding C1 and/or C4 oxidation products. Catalysis by LPMOs requires the reduction of the active-site copper from Cu(II) to Cu(I) by a reducing agent and H(2)O(2) or O(2) as a cosubstrate.</text>
</comment>
<keyword evidence="11 13" id="KW-0624">Polysaccharide degradation</keyword>
<keyword evidence="7" id="KW-0186">Copper</keyword>
<keyword evidence="4 15" id="KW-0732">Signal</keyword>
<dbReference type="AlphaFoldDB" id="A0A8H3GQZ9"/>
<evidence type="ECO:0000313" key="17">
    <source>
        <dbReference type="EMBL" id="CAE6461855.1"/>
    </source>
</evidence>
<feature type="domain" description="CBM1" evidence="16">
    <location>
        <begin position="259"/>
        <end position="295"/>
    </location>
</feature>
<evidence type="ECO:0000256" key="2">
    <source>
        <dbReference type="ARBA" id="ARBA00022525"/>
    </source>
</evidence>
<keyword evidence="3" id="KW-0479">Metal-binding</keyword>
<dbReference type="EC" id="1.14.99.56" evidence="13"/>
<dbReference type="SUPFAM" id="SSF57180">
    <property type="entry name" value="Cellulose-binding domain"/>
    <property type="match status" value="1"/>
</dbReference>
<dbReference type="SMART" id="SM00236">
    <property type="entry name" value="fCBD"/>
    <property type="match status" value="1"/>
</dbReference>
<dbReference type="InterPro" id="IPR005103">
    <property type="entry name" value="AA9_LPMO"/>
</dbReference>
<dbReference type="GO" id="GO:0030248">
    <property type="term" value="F:cellulose binding"/>
    <property type="evidence" value="ECO:0007669"/>
    <property type="project" value="UniProtKB-UniRule"/>
</dbReference>
<evidence type="ECO:0000256" key="12">
    <source>
        <dbReference type="ARBA" id="ARBA00044502"/>
    </source>
</evidence>
<dbReference type="CDD" id="cd21175">
    <property type="entry name" value="LPMO_AA9"/>
    <property type="match status" value="1"/>
</dbReference>
<keyword evidence="2 13" id="KW-0964">Secreted</keyword>
<evidence type="ECO:0000256" key="1">
    <source>
        <dbReference type="ARBA" id="ARBA00004613"/>
    </source>
</evidence>
<feature type="region of interest" description="Disordered" evidence="14">
    <location>
        <begin position="233"/>
        <end position="262"/>
    </location>
</feature>
<organism evidence="17 18">
    <name type="scientific">Rhizoctonia solani</name>
    <dbReference type="NCBI Taxonomy" id="456999"/>
    <lineage>
        <taxon>Eukaryota</taxon>
        <taxon>Fungi</taxon>
        <taxon>Dikarya</taxon>
        <taxon>Basidiomycota</taxon>
        <taxon>Agaricomycotina</taxon>
        <taxon>Agaricomycetes</taxon>
        <taxon>Cantharellales</taxon>
        <taxon>Ceratobasidiaceae</taxon>
        <taxon>Rhizoctonia</taxon>
    </lineage>
</organism>
<dbReference type="Pfam" id="PF00734">
    <property type="entry name" value="CBM_1"/>
    <property type="match status" value="1"/>
</dbReference>
<dbReference type="PANTHER" id="PTHR33353:SF17">
    <property type="entry name" value="ENDO-BETA-1,4-GLUCANASE D"/>
    <property type="match status" value="1"/>
</dbReference>
<keyword evidence="8" id="KW-0503">Monooxygenase</keyword>
<keyword evidence="10 13" id="KW-0119">Carbohydrate metabolism</keyword>
<evidence type="ECO:0000256" key="6">
    <source>
        <dbReference type="ARBA" id="ARBA00023002"/>
    </source>
</evidence>
<evidence type="ECO:0000256" key="9">
    <source>
        <dbReference type="ARBA" id="ARBA00023157"/>
    </source>
</evidence>
<accession>A0A8H3GQZ9</accession>
<dbReference type="EMBL" id="CAJMWZ010002767">
    <property type="protein sequence ID" value="CAE6461855.1"/>
    <property type="molecule type" value="Genomic_DNA"/>
</dbReference>
<evidence type="ECO:0000313" key="18">
    <source>
        <dbReference type="Proteomes" id="UP000663850"/>
    </source>
</evidence>
<name>A0A8H3GQZ9_9AGAM</name>
<dbReference type="GO" id="GO:0004497">
    <property type="term" value="F:monooxygenase activity"/>
    <property type="evidence" value="ECO:0007669"/>
    <property type="project" value="UniProtKB-KW"/>
</dbReference>
<reference evidence="17" key="1">
    <citation type="submission" date="2021-01" db="EMBL/GenBank/DDBJ databases">
        <authorList>
            <person name="Kaushik A."/>
        </authorList>
    </citation>
    <scope>NUCLEOTIDE SEQUENCE</scope>
    <source>
        <strain evidence="17">Type strain: AG8-Rh-89/</strain>
    </source>
</reference>
<dbReference type="GO" id="GO:0008810">
    <property type="term" value="F:cellulase activity"/>
    <property type="evidence" value="ECO:0007669"/>
    <property type="project" value="UniProtKB-UniRule"/>
</dbReference>
<dbReference type="Gene3D" id="2.70.50.70">
    <property type="match status" value="1"/>
</dbReference>
<comment type="similarity">
    <text evidence="12">Belongs to the polysaccharide monooxygenase AA9 family.</text>
</comment>
<sequence length="295" mass="31832">MKLAAIVALLASTSVVYAHTTVRAVFINGWDQGNGENVYIRSPPSNFPVKDLTSNAVACNVNNRAVPKTLDVAAGDIITFEFGWTRRGDGIIESSHKGSVMVYVASTSSNGQGPVWVKIHQESFTNGQWATSKLIENRGHVSIRVPDLKAGEYLFRPEIISLHHAETAYNVNPIRGVQLFMECVQFQVVSSGSISLPPGIDFKKAYTYADKGLVFNIYNSAATSYVPPGGPVSRIASHNPGIGPPPPRKNGKRSSTGSEAVPKYEKCGGRGYSGITQCTSGLTCKFINEDYSQCI</sequence>
<evidence type="ECO:0000259" key="16">
    <source>
        <dbReference type="PROSITE" id="PS51164"/>
    </source>
</evidence>
<dbReference type="InterPro" id="IPR049892">
    <property type="entry name" value="AA9"/>
</dbReference>
<feature type="signal peptide" evidence="15">
    <location>
        <begin position="1"/>
        <end position="18"/>
    </location>
</feature>
<dbReference type="InterPro" id="IPR000254">
    <property type="entry name" value="CBD"/>
</dbReference>
<evidence type="ECO:0000256" key="8">
    <source>
        <dbReference type="ARBA" id="ARBA00023033"/>
    </source>
</evidence>
<dbReference type="GO" id="GO:0046872">
    <property type="term" value="F:metal ion binding"/>
    <property type="evidence" value="ECO:0007669"/>
    <property type="project" value="UniProtKB-KW"/>
</dbReference>
<keyword evidence="6" id="KW-0560">Oxidoreductase</keyword>
<comment type="domain">
    <text evidence="13">Has a modular structure: an endo-beta-1,4-glucanase catalytic module at the N-terminus, a linker rich in serines and threonines, and a C-terminal carbohydrate-binding module (CBM).</text>
</comment>
<keyword evidence="5 13" id="KW-0136">Cellulose degradation</keyword>
<dbReference type="PANTHER" id="PTHR33353">
    <property type="entry name" value="PUTATIVE (AFU_ORTHOLOGUE AFUA_1G12560)-RELATED"/>
    <property type="match status" value="1"/>
</dbReference>
<keyword evidence="9 13" id="KW-1015">Disulfide bond</keyword>
<dbReference type="PROSITE" id="PS51164">
    <property type="entry name" value="CBM1_2"/>
    <property type="match status" value="1"/>
</dbReference>
<evidence type="ECO:0000256" key="14">
    <source>
        <dbReference type="SAM" id="MobiDB-lite"/>
    </source>
</evidence>
<evidence type="ECO:0000256" key="7">
    <source>
        <dbReference type="ARBA" id="ARBA00023008"/>
    </source>
</evidence>
<dbReference type="Proteomes" id="UP000663850">
    <property type="component" value="Unassembled WGS sequence"/>
</dbReference>
<feature type="chain" id="PRO_5034416183" description="AA9 family lytic polysaccharide monooxygenase" evidence="15">
    <location>
        <begin position="19"/>
        <end position="295"/>
    </location>
</feature>
<dbReference type="GO" id="GO:0005576">
    <property type="term" value="C:extracellular region"/>
    <property type="evidence" value="ECO:0007669"/>
    <property type="project" value="UniProtKB-SubCell"/>
</dbReference>
<protein>
    <recommendedName>
        <fullName evidence="13">AA9 family lytic polysaccharide monooxygenase</fullName>
        <ecNumber evidence="13">1.14.99.56</ecNumber>
    </recommendedName>
    <alternativeName>
        <fullName evidence="13">Endo-beta-1,4-glucanase</fullName>
    </alternativeName>
    <alternativeName>
        <fullName evidence="13">Glycosyl hydrolase 61 family protein</fullName>
    </alternativeName>
</protein>